<sequence>MAFIFFVVYGISVGMMLHVKKTNFVQWKRHRGTLQFSQSYQVRENVASATYLYNSFFVLSIQTIIGWICIVIYLVFRKIYLVPILEKIFGFVFDVMVALLTTTIPLTIIKYNEKLRAKFLKICSKICNSKEQLEGTNARHFVDLEGTRIKVETRDETAVYFNQFTQAWS</sequence>
<name>A0ABR1CM67_NECAM</name>
<feature type="transmembrane region" description="Helical" evidence="2">
    <location>
        <begin position="51"/>
        <end position="76"/>
    </location>
</feature>
<keyword evidence="2" id="KW-0812">Transmembrane</keyword>
<dbReference type="InterPro" id="IPR004151">
    <property type="entry name" value="7TM_GPCR_serpentine_rcpt_Sre"/>
</dbReference>
<proteinExistence type="inferred from homology"/>
<dbReference type="Proteomes" id="UP001303046">
    <property type="component" value="Unassembled WGS sequence"/>
</dbReference>
<feature type="transmembrane region" description="Helical" evidence="2">
    <location>
        <begin position="88"/>
        <end position="109"/>
    </location>
</feature>
<dbReference type="PANTHER" id="PTHR47518">
    <property type="entry name" value="SERPENTINE RECEPTOR CLASS EPSILON-13-RELATED"/>
    <property type="match status" value="1"/>
</dbReference>
<reference evidence="3 4" key="1">
    <citation type="submission" date="2023-08" db="EMBL/GenBank/DDBJ databases">
        <title>A Necator americanus chromosomal reference genome.</title>
        <authorList>
            <person name="Ilik V."/>
            <person name="Petrzelkova K.J."/>
            <person name="Pardy F."/>
            <person name="Fuh T."/>
            <person name="Niatou-Singa F.S."/>
            <person name="Gouil Q."/>
            <person name="Baker L."/>
            <person name="Ritchie M.E."/>
            <person name="Jex A.R."/>
            <person name="Gazzola D."/>
            <person name="Li H."/>
            <person name="Toshio Fujiwara R."/>
            <person name="Zhan B."/>
            <person name="Aroian R.V."/>
            <person name="Pafco B."/>
            <person name="Schwarz E.M."/>
        </authorList>
    </citation>
    <scope>NUCLEOTIDE SEQUENCE [LARGE SCALE GENOMIC DNA]</scope>
    <source>
        <strain evidence="3 4">Aroian</strain>
        <tissue evidence="3">Whole animal</tissue>
    </source>
</reference>
<dbReference type="EMBL" id="JAVFWL010000002">
    <property type="protein sequence ID" value="KAK6739195.1"/>
    <property type="molecule type" value="Genomic_DNA"/>
</dbReference>
<organism evidence="3 4">
    <name type="scientific">Necator americanus</name>
    <name type="common">Human hookworm</name>
    <dbReference type="NCBI Taxonomy" id="51031"/>
    <lineage>
        <taxon>Eukaryota</taxon>
        <taxon>Metazoa</taxon>
        <taxon>Ecdysozoa</taxon>
        <taxon>Nematoda</taxon>
        <taxon>Chromadorea</taxon>
        <taxon>Rhabditida</taxon>
        <taxon>Rhabditina</taxon>
        <taxon>Rhabditomorpha</taxon>
        <taxon>Strongyloidea</taxon>
        <taxon>Ancylostomatidae</taxon>
        <taxon>Bunostominae</taxon>
        <taxon>Necator</taxon>
    </lineage>
</organism>
<keyword evidence="2" id="KW-1133">Transmembrane helix</keyword>
<protein>
    <recommendedName>
        <fullName evidence="5">7TM GPCR serpentine receptor class x (Srx) domain-containing protein</fullName>
    </recommendedName>
</protein>
<dbReference type="Pfam" id="PF03125">
    <property type="entry name" value="Sre"/>
    <property type="match status" value="1"/>
</dbReference>
<gene>
    <name evidence="3" type="primary">Necator_chrII.g8745</name>
    <name evidence="3" type="ORF">RB195_020950</name>
</gene>
<evidence type="ECO:0000313" key="4">
    <source>
        <dbReference type="Proteomes" id="UP001303046"/>
    </source>
</evidence>
<accession>A0ABR1CM67</accession>
<evidence type="ECO:0000256" key="1">
    <source>
        <dbReference type="ARBA" id="ARBA00006803"/>
    </source>
</evidence>
<evidence type="ECO:0000256" key="2">
    <source>
        <dbReference type="SAM" id="Phobius"/>
    </source>
</evidence>
<dbReference type="PANTHER" id="PTHR47518:SF9">
    <property type="entry name" value="SERPENTINE RECEPTOR, CLASS T"/>
    <property type="match status" value="1"/>
</dbReference>
<comment type="caution">
    <text evidence="3">The sequence shown here is derived from an EMBL/GenBank/DDBJ whole genome shotgun (WGS) entry which is preliminary data.</text>
</comment>
<evidence type="ECO:0008006" key="5">
    <source>
        <dbReference type="Google" id="ProtNLM"/>
    </source>
</evidence>
<evidence type="ECO:0000313" key="3">
    <source>
        <dbReference type="EMBL" id="KAK6739195.1"/>
    </source>
</evidence>
<dbReference type="InterPro" id="IPR052854">
    <property type="entry name" value="Serpentine_rcpt_epsilon"/>
</dbReference>
<keyword evidence="2" id="KW-0472">Membrane</keyword>
<keyword evidence="4" id="KW-1185">Reference proteome</keyword>
<comment type="similarity">
    <text evidence="1">Belongs to the nematode receptor-like protein sre family.</text>
</comment>